<organism evidence="1 2">
    <name type="scientific">Oribacterium sinus</name>
    <dbReference type="NCBI Taxonomy" id="237576"/>
    <lineage>
        <taxon>Bacteria</taxon>
        <taxon>Bacillati</taxon>
        <taxon>Bacillota</taxon>
        <taxon>Clostridia</taxon>
        <taxon>Lachnospirales</taxon>
        <taxon>Lachnospiraceae</taxon>
        <taxon>Oribacterium</taxon>
    </lineage>
</organism>
<sequence length="51" mass="6288">MNCLEARKYIYDFVQGNWEEDRLEDFLQHIKTCPDCKEELRVTHMIYHGLR</sequence>
<evidence type="ECO:0000313" key="2">
    <source>
        <dbReference type="Proteomes" id="UP000780721"/>
    </source>
</evidence>
<protein>
    <submittedName>
        <fullName evidence="1">Zf-HC2 domain-containing protein</fullName>
    </submittedName>
</protein>
<name>A0A930E0P3_9FIRM</name>
<evidence type="ECO:0000313" key="1">
    <source>
        <dbReference type="EMBL" id="MBF1305284.1"/>
    </source>
</evidence>
<comment type="caution">
    <text evidence="1">The sequence shown here is derived from an EMBL/GenBank/DDBJ whole genome shotgun (WGS) entry which is preliminary data.</text>
</comment>
<reference evidence="1" key="1">
    <citation type="submission" date="2020-04" db="EMBL/GenBank/DDBJ databases">
        <title>Deep metagenomics examines the oral microbiome during advanced dental caries in children, revealing novel taxa and co-occurrences with host molecules.</title>
        <authorList>
            <person name="Baker J.L."/>
            <person name="Morton J.T."/>
            <person name="Dinis M."/>
            <person name="Alvarez R."/>
            <person name="Tran N.C."/>
            <person name="Knight R."/>
            <person name="Edlund A."/>
        </authorList>
    </citation>
    <scope>NUCLEOTIDE SEQUENCE</scope>
    <source>
        <strain evidence="1">JCVI_48_bin.5</strain>
    </source>
</reference>
<accession>A0A930E0P3</accession>
<dbReference type="EMBL" id="JABZRB010000133">
    <property type="protein sequence ID" value="MBF1305284.1"/>
    <property type="molecule type" value="Genomic_DNA"/>
</dbReference>
<dbReference type="Proteomes" id="UP000780721">
    <property type="component" value="Unassembled WGS sequence"/>
</dbReference>
<gene>
    <name evidence="1" type="ORF">HXM91_05465</name>
</gene>
<dbReference type="AlphaFoldDB" id="A0A930E0P3"/>
<feature type="non-terminal residue" evidence="1">
    <location>
        <position position="51"/>
    </location>
</feature>
<proteinExistence type="predicted"/>